<dbReference type="AlphaFoldDB" id="A0A831RKW7"/>
<dbReference type="EMBL" id="DRKP01000099">
    <property type="protein sequence ID" value="HEB96520.1"/>
    <property type="molecule type" value="Genomic_DNA"/>
</dbReference>
<name>A0A831RKW7_9GAMM</name>
<organism evidence="2">
    <name type="scientific">Sedimenticola thiotaurini</name>
    <dbReference type="NCBI Taxonomy" id="1543721"/>
    <lineage>
        <taxon>Bacteria</taxon>
        <taxon>Pseudomonadati</taxon>
        <taxon>Pseudomonadota</taxon>
        <taxon>Gammaproteobacteria</taxon>
        <taxon>Chromatiales</taxon>
        <taxon>Sedimenticolaceae</taxon>
        <taxon>Sedimenticola</taxon>
    </lineage>
</organism>
<comment type="caution">
    <text evidence="2">The sequence shown here is derived from an EMBL/GenBank/DDBJ whole genome shotgun (WGS) entry which is preliminary data.</text>
</comment>
<evidence type="ECO:0000256" key="1">
    <source>
        <dbReference type="SAM" id="Phobius"/>
    </source>
</evidence>
<protein>
    <submittedName>
        <fullName evidence="2">Uncharacterized protein</fullName>
    </submittedName>
</protein>
<feature type="transmembrane region" description="Helical" evidence="1">
    <location>
        <begin position="25"/>
        <end position="46"/>
    </location>
</feature>
<reference evidence="2" key="1">
    <citation type="journal article" date="2020" name="mSystems">
        <title>Genome- and Community-Level Interaction Insights into Carbon Utilization and Element Cycling Functions of Hydrothermarchaeota in Hydrothermal Sediment.</title>
        <authorList>
            <person name="Zhou Z."/>
            <person name="Liu Y."/>
            <person name="Xu W."/>
            <person name="Pan J."/>
            <person name="Luo Z.H."/>
            <person name="Li M."/>
        </authorList>
    </citation>
    <scope>NUCLEOTIDE SEQUENCE [LARGE SCALE GENOMIC DNA]</scope>
    <source>
        <strain evidence="2">HyVt-443</strain>
    </source>
</reference>
<gene>
    <name evidence="2" type="ORF">ENI96_08835</name>
</gene>
<keyword evidence="1" id="KW-1133">Transmembrane helix</keyword>
<sequence length="89" mass="10195">MSEGQPPLSEGERRFLRRQLRYGRAYLWFMLAEIGVALGLFGYMVLNQQFNGTRFALAIVLLLAARGNLKQFRDVNLLRKLTAPTTPDH</sequence>
<accession>A0A831RKW7</accession>
<dbReference type="Proteomes" id="UP000886251">
    <property type="component" value="Unassembled WGS sequence"/>
</dbReference>
<evidence type="ECO:0000313" key="2">
    <source>
        <dbReference type="EMBL" id="HEB96520.1"/>
    </source>
</evidence>
<proteinExistence type="predicted"/>
<keyword evidence="1" id="KW-0812">Transmembrane</keyword>
<keyword evidence="1" id="KW-0472">Membrane</keyword>